<proteinExistence type="predicted"/>
<accession>A0A6A5Q827</accession>
<protein>
    <submittedName>
        <fullName evidence="1">Uncharacterized protein</fullName>
    </submittedName>
</protein>
<reference evidence="1" key="1">
    <citation type="journal article" date="2020" name="Stud. Mycol.">
        <title>101 Dothideomycetes genomes: a test case for predicting lifestyles and emergence of pathogens.</title>
        <authorList>
            <person name="Haridas S."/>
            <person name="Albert R."/>
            <person name="Binder M."/>
            <person name="Bloem J."/>
            <person name="Labutti K."/>
            <person name="Salamov A."/>
            <person name="Andreopoulos B."/>
            <person name="Baker S."/>
            <person name="Barry K."/>
            <person name="Bills G."/>
            <person name="Bluhm B."/>
            <person name="Cannon C."/>
            <person name="Castanera R."/>
            <person name="Culley D."/>
            <person name="Daum C."/>
            <person name="Ezra D."/>
            <person name="Gonzalez J."/>
            <person name="Henrissat B."/>
            <person name="Kuo A."/>
            <person name="Liang C."/>
            <person name="Lipzen A."/>
            <person name="Lutzoni F."/>
            <person name="Magnuson J."/>
            <person name="Mondo S."/>
            <person name="Nolan M."/>
            <person name="Ohm R."/>
            <person name="Pangilinan J."/>
            <person name="Park H.-J."/>
            <person name="Ramirez L."/>
            <person name="Alfaro M."/>
            <person name="Sun H."/>
            <person name="Tritt A."/>
            <person name="Yoshinaga Y."/>
            <person name="Zwiers L.-H."/>
            <person name="Turgeon B."/>
            <person name="Goodwin S."/>
            <person name="Spatafora J."/>
            <person name="Crous P."/>
            <person name="Grigoriev I."/>
        </authorList>
    </citation>
    <scope>NUCLEOTIDE SEQUENCE</scope>
    <source>
        <strain evidence="1">HMLAC05119</strain>
    </source>
</reference>
<keyword evidence="2" id="KW-1185">Reference proteome</keyword>
<evidence type="ECO:0000313" key="1">
    <source>
        <dbReference type="EMBL" id="KAF1910978.1"/>
    </source>
</evidence>
<name>A0A6A5Q827_AMPQU</name>
<dbReference type="Proteomes" id="UP000800096">
    <property type="component" value="Unassembled WGS sequence"/>
</dbReference>
<dbReference type="AlphaFoldDB" id="A0A6A5Q827"/>
<sequence>MQKNADRFTHELAETKATLQAQLESHAPTTTTTTAFKLLTLHFLALYLCTNIKNKPSPELCSQANSVMEYVASLQHLHTASSSFVDMSTAFLPPAWLRGWAEKRFQSKDREREWRRAAKEVLVDVEAAVAVVEKQGGQVEMGIEDAWRWLEP</sequence>
<dbReference type="EMBL" id="ML979147">
    <property type="protein sequence ID" value="KAF1910978.1"/>
    <property type="molecule type" value="Genomic_DNA"/>
</dbReference>
<organism evidence="1 2">
    <name type="scientific">Ampelomyces quisqualis</name>
    <name type="common">Powdery mildew agent</name>
    <dbReference type="NCBI Taxonomy" id="50730"/>
    <lineage>
        <taxon>Eukaryota</taxon>
        <taxon>Fungi</taxon>
        <taxon>Dikarya</taxon>
        <taxon>Ascomycota</taxon>
        <taxon>Pezizomycotina</taxon>
        <taxon>Dothideomycetes</taxon>
        <taxon>Pleosporomycetidae</taxon>
        <taxon>Pleosporales</taxon>
        <taxon>Pleosporineae</taxon>
        <taxon>Phaeosphaeriaceae</taxon>
        <taxon>Ampelomyces</taxon>
    </lineage>
</organism>
<gene>
    <name evidence="1" type="ORF">BDU57DRAFT_525017</name>
</gene>
<evidence type="ECO:0000313" key="2">
    <source>
        <dbReference type="Proteomes" id="UP000800096"/>
    </source>
</evidence>